<dbReference type="RefSeq" id="WP_151504417.1">
    <property type="nucleotide sequence ID" value="NZ_VXLD01000003.1"/>
</dbReference>
<dbReference type="AlphaFoldDB" id="A0A5N4WLT5"/>
<comment type="caution">
    <text evidence="1">The sequence shown here is derived from an EMBL/GenBank/DDBJ whole genome shotgun (WGS) entry which is preliminary data.</text>
</comment>
<gene>
    <name evidence="1" type="ORF">F4W09_07125</name>
</gene>
<evidence type="ECO:0000313" key="1">
    <source>
        <dbReference type="EMBL" id="KAB1856749.1"/>
    </source>
</evidence>
<proteinExistence type="predicted"/>
<accession>A0A5N4WLT5</accession>
<protein>
    <submittedName>
        <fullName evidence="1">Sterol desaturase family protein</fullName>
    </submittedName>
</protein>
<evidence type="ECO:0000313" key="2">
    <source>
        <dbReference type="Proteomes" id="UP000325788"/>
    </source>
</evidence>
<name>A0A5N4WLT5_9GAMM</name>
<dbReference type="Proteomes" id="UP000325788">
    <property type="component" value="Unassembled WGS sequence"/>
</dbReference>
<dbReference type="EMBL" id="VXLD01000003">
    <property type="protein sequence ID" value="KAB1856749.1"/>
    <property type="molecule type" value="Genomic_DNA"/>
</dbReference>
<sequence>MWKGFLAGLVVANGFEWVAHKYVLHGTHRAGQPRYSPVPLSMKSHWEHHREVRKQQFYDDSYVEGLPHWRTKNEVMSLVVAAGVSSALFYPISKGMAAAAVYSACNYFYIHRRAHLEPEWAMKKIPWHYDHHMNANQDANWCVTKPWFDYLLGTRVISAANLQEQNPLGIALPQVLAKRLNQVAQRYFPAKWVEKNNRATGLELKTEVNEAVQRQDSVAMAQ</sequence>
<reference evidence="1 2" key="1">
    <citation type="submission" date="2019-09" db="EMBL/GenBank/DDBJ databases">
        <title>Draft genome sequence of Acinetobacter tandoii W4-4-4 isolated from environmental water sample.</title>
        <authorList>
            <person name="Wee S.K."/>
            <person name="Yan B."/>
            <person name="Mustaffa S.B."/>
            <person name="Yap E.P.H."/>
        </authorList>
    </citation>
    <scope>NUCLEOTIDE SEQUENCE [LARGE SCALE GENOMIC DNA]</scope>
    <source>
        <strain evidence="1 2">W4-4-4</strain>
    </source>
</reference>
<organism evidence="1 2">
    <name type="scientific">Acinetobacter tandoii</name>
    <dbReference type="NCBI Taxonomy" id="202954"/>
    <lineage>
        <taxon>Bacteria</taxon>
        <taxon>Pseudomonadati</taxon>
        <taxon>Pseudomonadota</taxon>
        <taxon>Gammaproteobacteria</taxon>
        <taxon>Moraxellales</taxon>
        <taxon>Moraxellaceae</taxon>
        <taxon>Acinetobacter</taxon>
    </lineage>
</organism>